<organism evidence="1 2">
    <name type="scientific">Catharanthus roseus</name>
    <name type="common">Madagascar periwinkle</name>
    <name type="synonym">Vinca rosea</name>
    <dbReference type="NCBI Taxonomy" id="4058"/>
    <lineage>
        <taxon>Eukaryota</taxon>
        <taxon>Viridiplantae</taxon>
        <taxon>Streptophyta</taxon>
        <taxon>Embryophyta</taxon>
        <taxon>Tracheophyta</taxon>
        <taxon>Spermatophyta</taxon>
        <taxon>Magnoliopsida</taxon>
        <taxon>eudicotyledons</taxon>
        <taxon>Gunneridae</taxon>
        <taxon>Pentapetalae</taxon>
        <taxon>asterids</taxon>
        <taxon>lamiids</taxon>
        <taxon>Gentianales</taxon>
        <taxon>Apocynaceae</taxon>
        <taxon>Rauvolfioideae</taxon>
        <taxon>Vinceae</taxon>
        <taxon>Catharanthinae</taxon>
        <taxon>Catharanthus</taxon>
    </lineage>
</organism>
<accession>A0ACC0C078</accession>
<dbReference type="Proteomes" id="UP001060085">
    <property type="component" value="Linkage Group LG02"/>
</dbReference>
<sequence>MSALRPTLVSSPSWLSTRRPSHRRVWCGVHVNRLGHTLHSTMLLFKWIHSPESESSMPLEEALVQGISHNGVFLCVHNRKAICPADSLSVITQVDHEMTQSSRFEAALCLDIVLENLVDLEESMIMSYLEDTSMHNDHKDDIDDDSIYSDEEVSYEELQDKYSLLYTKLVRLVKLHLDLKDNLKKIQEQKNALEEINYELIAQVKDATERANVAKGKIARLNTGKAKLDEIISMERSTGMKSGLGYTGTNLNHTTDMHVTQPESTYIMFASWKECLSKTT</sequence>
<evidence type="ECO:0000313" key="1">
    <source>
        <dbReference type="EMBL" id="KAI5678349.1"/>
    </source>
</evidence>
<comment type="caution">
    <text evidence="1">The sequence shown here is derived from an EMBL/GenBank/DDBJ whole genome shotgun (WGS) entry which is preliminary data.</text>
</comment>
<keyword evidence="2" id="KW-1185">Reference proteome</keyword>
<dbReference type="EMBL" id="CM044702">
    <property type="protein sequence ID" value="KAI5678349.1"/>
    <property type="molecule type" value="Genomic_DNA"/>
</dbReference>
<reference evidence="2" key="1">
    <citation type="journal article" date="2023" name="Nat. Plants">
        <title>Single-cell RNA sequencing provides a high-resolution roadmap for understanding the multicellular compartmentation of specialized metabolism.</title>
        <authorList>
            <person name="Sun S."/>
            <person name="Shen X."/>
            <person name="Li Y."/>
            <person name="Li Y."/>
            <person name="Wang S."/>
            <person name="Li R."/>
            <person name="Zhang H."/>
            <person name="Shen G."/>
            <person name="Guo B."/>
            <person name="Wei J."/>
            <person name="Xu J."/>
            <person name="St-Pierre B."/>
            <person name="Chen S."/>
            <person name="Sun C."/>
        </authorList>
    </citation>
    <scope>NUCLEOTIDE SEQUENCE [LARGE SCALE GENOMIC DNA]</scope>
</reference>
<name>A0ACC0C078_CATRO</name>
<evidence type="ECO:0000313" key="2">
    <source>
        <dbReference type="Proteomes" id="UP001060085"/>
    </source>
</evidence>
<protein>
    <submittedName>
        <fullName evidence="1">Uncharacterized protein</fullName>
    </submittedName>
</protein>
<proteinExistence type="predicted"/>
<gene>
    <name evidence="1" type="ORF">M9H77_09299</name>
</gene>